<evidence type="ECO:0000256" key="4">
    <source>
        <dbReference type="ARBA" id="ARBA00022475"/>
    </source>
</evidence>
<feature type="transmembrane region" description="Helical" evidence="8">
    <location>
        <begin position="120"/>
        <end position="141"/>
    </location>
</feature>
<sequence>MKRFTKLCILLSFILFSVILLSLMLGTTPISISDILTYILNGTTGNHSMDLLLAKMRATRTLGALLAGMGISLAGILMQSYFRNPLADPYLMGASSGAMLGVVVYGLLTLVMTSTIGTSSFGIVLFAYAGTMLVMMLITAIAKITRQISTLLISGIMVSALASGFTSILVYTGDILGGDGEKLHGLISWGMGAVNNLYWNQVGAMALIIVPFMIFSVIALSKNMDANVLGDNYAVSIGINLKTFKRKLLIISSILTATVVAFTGPIAFIGMFCPILARMINKSAKHNELIPLSLLLGPIFLTIADILTRPGVVLPENANALPLLCPLSIMGAPIAIYMYTKSKNFTM</sequence>
<comment type="similarity">
    <text evidence="2">Belongs to the binding-protein-dependent transport system permease family. FecCD subfamily.</text>
</comment>
<dbReference type="Proteomes" id="UP000007722">
    <property type="component" value="Chromosome"/>
</dbReference>
<organism evidence="9 10">
    <name type="scientific">Methanococcus voltae (strain ATCC BAA-1334 / A3)</name>
    <dbReference type="NCBI Taxonomy" id="456320"/>
    <lineage>
        <taxon>Archaea</taxon>
        <taxon>Methanobacteriati</taxon>
        <taxon>Methanobacteriota</taxon>
        <taxon>Methanomada group</taxon>
        <taxon>Methanococci</taxon>
        <taxon>Methanococcales</taxon>
        <taxon>Methanococcaceae</taxon>
        <taxon>Methanococcus</taxon>
    </lineage>
</organism>
<feature type="transmembrane region" description="Helical" evidence="8">
    <location>
        <begin position="198"/>
        <end position="220"/>
    </location>
</feature>
<gene>
    <name evidence="9" type="ordered locus">Mvol_0684</name>
</gene>
<dbReference type="EMBL" id="CP002057">
    <property type="protein sequence ID" value="ADI36343.1"/>
    <property type="molecule type" value="Genomic_DNA"/>
</dbReference>
<feature type="transmembrane region" description="Helical" evidence="8">
    <location>
        <begin position="57"/>
        <end position="78"/>
    </location>
</feature>
<dbReference type="CDD" id="cd06550">
    <property type="entry name" value="TM_ABC_iron-siderophores_like"/>
    <property type="match status" value="1"/>
</dbReference>
<proteinExistence type="inferred from homology"/>
<evidence type="ECO:0000256" key="2">
    <source>
        <dbReference type="ARBA" id="ARBA00007935"/>
    </source>
</evidence>
<dbReference type="GO" id="GO:0033214">
    <property type="term" value="P:siderophore-iron import into cell"/>
    <property type="evidence" value="ECO:0007669"/>
    <property type="project" value="TreeGrafter"/>
</dbReference>
<keyword evidence="4" id="KW-1003">Cell membrane</keyword>
<reference evidence="9 10" key="1">
    <citation type="submission" date="2010-05" db="EMBL/GenBank/DDBJ databases">
        <title>Complete sequence of Methanococcus voltae A3.</title>
        <authorList>
            <consortium name="US DOE Joint Genome Institute"/>
            <person name="Lucas S."/>
            <person name="Copeland A."/>
            <person name="Lapidus A."/>
            <person name="Cheng J.-F."/>
            <person name="Bruce D."/>
            <person name="Goodwin L."/>
            <person name="Pitluck S."/>
            <person name="Lowry S."/>
            <person name="Clum A."/>
            <person name="Land M."/>
            <person name="Hauser L."/>
            <person name="Kyrpides N."/>
            <person name="Mikhailova N."/>
            <person name="Whitman W.B."/>
            <person name="Woyke T."/>
        </authorList>
    </citation>
    <scope>NUCLEOTIDE SEQUENCE [LARGE SCALE GENOMIC DNA]</scope>
    <source>
        <strain evidence="10">ATCC BAA-1334 / A3</strain>
    </source>
</reference>
<dbReference type="eggNOG" id="arCOG01007">
    <property type="taxonomic scope" value="Archaea"/>
</dbReference>
<feature type="transmembrane region" description="Helical" evidence="8">
    <location>
        <begin position="289"/>
        <end position="308"/>
    </location>
</feature>
<dbReference type="HOGENOM" id="CLU_013016_0_0_2"/>
<dbReference type="InParanoid" id="D7DT83"/>
<dbReference type="Pfam" id="PF01032">
    <property type="entry name" value="FecCD"/>
    <property type="match status" value="1"/>
</dbReference>
<dbReference type="KEGG" id="mvo:Mvol_0684"/>
<keyword evidence="5 8" id="KW-0812">Transmembrane</keyword>
<dbReference type="AlphaFoldDB" id="D7DT83"/>
<accession>D7DT83</accession>
<feature type="transmembrane region" description="Helical" evidence="8">
    <location>
        <begin position="90"/>
        <end position="108"/>
    </location>
</feature>
<dbReference type="PANTHER" id="PTHR30472">
    <property type="entry name" value="FERRIC ENTEROBACTIN TRANSPORT SYSTEM PERMEASE PROTEIN"/>
    <property type="match status" value="1"/>
</dbReference>
<dbReference type="GO" id="GO:0005886">
    <property type="term" value="C:plasma membrane"/>
    <property type="evidence" value="ECO:0007669"/>
    <property type="project" value="UniProtKB-SubCell"/>
</dbReference>
<keyword evidence="3" id="KW-0813">Transport</keyword>
<dbReference type="Gene3D" id="1.10.3470.10">
    <property type="entry name" value="ABC transporter involved in vitamin B12 uptake, BtuC"/>
    <property type="match status" value="1"/>
</dbReference>
<keyword evidence="6 8" id="KW-1133">Transmembrane helix</keyword>
<evidence type="ECO:0000313" key="9">
    <source>
        <dbReference type="EMBL" id="ADI36343.1"/>
    </source>
</evidence>
<feature type="transmembrane region" description="Helical" evidence="8">
    <location>
        <begin position="248"/>
        <end position="277"/>
    </location>
</feature>
<evidence type="ECO:0000256" key="8">
    <source>
        <dbReference type="SAM" id="Phobius"/>
    </source>
</evidence>
<evidence type="ECO:0000256" key="5">
    <source>
        <dbReference type="ARBA" id="ARBA00022692"/>
    </source>
</evidence>
<evidence type="ECO:0000256" key="7">
    <source>
        <dbReference type="ARBA" id="ARBA00023136"/>
    </source>
</evidence>
<dbReference type="PANTHER" id="PTHR30472:SF25">
    <property type="entry name" value="ABC TRANSPORTER PERMEASE PROTEIN MJ0876-RELATED"/>
    <property type="match status" value="1"/>
</dbReference>
<evidence type="ECO:0000313" key="10">
    <source>
        <dbReference type="Proteomes" id="UP000007722"/>
    </source>
</evidence>
<dbReference type="SUPFAM" id="SSF81345">
    <property type="entry name" value="ABC transporter involved in vitamin B12 uptake, BtuC"/>
    <property type="match status" value="1"/>
</dbReference>
<feature type="transmembrane region" description="Helical" evidence="8">
    <location>
        <begin position="148"/>
        <end position="171"/>
    </location>
</feature>
<dbReference type="STRING" id="456320.Mvol_0684"/>
<protein>
    <submittedName>
        <fullName evidence="9">Transport system permease protein</fullName>
    </submittedName>
</protein>
<feature type="transmembrane region" description="Helical" evidence="8">
    <location>
        <begin position="320"/>
        <end position="339"/>
    </location>
</feature>
<evidence type="ECO:0000256" key="6">
    <source>
        <dbReference type="ARBA" id="ARBA00022989"/>
    </source>
</evidence>
<evidence type="ECO:0000256" key="1">
    <source>
        <dbReference type="ARBA" id="ARBA00004651"/>
    </source>
</evidence>
<name>D7DT83_METV3</name>
<dbReference type="InterPro" id="IPR037294">
    <property type="entry name" value="ABC_BtuC-like"/>
</dbReference>
<evidence type="ECO:0000256" key="3">
    <source>
        <dbReference type="ARBA" id="ARBA00022448"/>
    </source>
</evidence>
<dbReference type="GO" id="GO:0022857">
    <property type="term" value="F:transmembrane transporter activity"/>
    <property type="evidence" value="ECO:0007669"/>
    <property type="project" value="InterPro"/>
</dbReference>
<dbReference type="InterPro" id="IPR000522">
    <property type="entry name" value="ABC_transptr_permease_BtuC"/>
</dbReference>
<keyword evidence="10" id="KW-1185">Reference proteome</keyword>
<comment type="subcellular location">
    <subcellularLocation>
        <location evidence="1">Cell membrane</location>
        <topology evidence="1">Multi-pass membrane protein</topology>
    </subcellularLocation>
</comment>
<keyword evidence="7 8" id="KW-0472">Membrane</keyword>